<name>A0A7C3MIG6_DICTH</name>
<dbReference type="InterPro" id="IPR058240">
    <property type="entry name" value="rSAM_sf"/>
</dbReference>
<keyword evidence="4 5" id="KW-0411">Iron-sulfur</keyword>
<organism evidence="7">
    <name type="scientific">Dictyoglomus thermophilum</name>
    <dbReference type="NCBI Taxonomy" id="14"/>
    <lineage>
        <taxon>Bacteria</taxon>
        <taxon>Pseudomonadati</taxon>
        <taxon>Dictyoglomota</taxon>
        <taxon>Dictyoglomia</taxon>
        <taxon>Dictyoglomales</taxon>
        <taxon>Dictyoglomaceae</taxon>
        <taxon>Dictyoglomus</taxon>
    </lineage>
</organism>
<evidence type="ECO:0000259" key="6">
    <source>
        <dbReference type="Pfam" id="PF04055"/>
    </source>
</evidence>
<reference evidence="7" key="1">
    <citation type="journal article" date="2020" name="mSystems">
        <title>Genome- and Community-Level Interaction Insights into Carbon Utilization and Element Cycling Functions of Hydrothermarchaeota in Hydrothermal Sediment.</title>
        <authorList>
            <person name="Zhou Z."/>
            <person name="Liu Y."/>
            <person name="Xu W."/>
            <person name="Pan J."/>
            <person name="Luo Z.H."/>
            <person name="Li M."/>
        </authorList>
    </citation>
    <scope>NUCLEOTIDE SEQUENCE [LARGE SCALE GENOMIC DNA]</scope>
    <source>
        <strain evidence="7">SpSt-81</strain>
    </source>
</reference>
<dbReference type="PANTHER" id="PTHR43075:SF1">
    <property type="entry name" value="FORMATE LYASE ACTIVATING ENZYME, PUTATIVE (AFU_ORTHOLOGUE AFUA_2G15630)-RELATED"/>
    <property type="match status" value="1"/>
</dbReference>
<dbReference type="InterPro" id="IPR040085">
    <property type="entry name" value="MJ0674-like"/>
</dbReference>
<protein>
    <submittedName>
        <fullName evidence="7">Radical SAM protein</fullName>
    </submittedName>
</protein>
<evidence type="ECO:0000256" key="1">
    <source>
        <dbReference type="ARBA" id="ARBA00022691"/>
    </source>
</evidence>
<dbReference type="GO" id="GO:0046872">
    <property type="term" value="F:metal ion binding"/>
    <property type="evidence" value="ECO:0007669"/>
    <property type="project" value="UniProtKB-KW"/>
</dbReference>
<dbReference type="CDD" id="cd01335">
    <property type="entry name" value="Radical_SAM"/>
    <property type="match status" value="1"/>
</dbReference>
<feature type="binding site" evidence="5">
    <location>
        <position position="86"/>
    </location>
    <ligand>
        <name>[4Fe-4S] cluster</name>
        <dbReference type="ChEBI" id="CHEBI:49883"/>
        <note>4Fe-4S-S-AdoMet</note>
    </ligand>
</feature>
<feature type="domain" description="Radical SAM core" evidence="6">
    <location>
        <begin position="77"/>
        <end position="207"/>
    </location>
</feature>
<comment type="cofactor">
    <cofactor evidence="5">
        <name>[4Fe-4S] cluster</name>
        <dbReference type="ChEBI" id="CHEBI:49883"/>
    </cofactor>
    <text evidence="5">Binds 1 [4Fe-4S] cluster. The cluster is coordinated with 3 cysteines and an exchangeable S-adenosyl-L-methionine.</text>
</comment>
<dbReference type="SFLD" id="SFLDS00029">
    <property type="entry name" value="Radical_SAM"/>
    <property type="match status" value="1"/>
</dbReference>
<proteinExistence type="predicted"/>
<feature type="binding site" evidence="5">
    <location>
        <position position="82"/>
    </location>
    <ligand>
        <name>[4Fe-4S] cluster</name>
        <dbReference type="ChEBI" id="CHEBI:49883"/>
        <note>4Fe-4S-S-AdoMet</note>
    </ligand>
</feature>
<evidence type="ECO:0000256" key="3">
    <source>
        <dbReference type="ARBA" id="ARBA00023004"/>
    </source>
</evidence>
<dbReference type="GO" id="GO:0003824">
    <property type="term" value="F:catalytic activity"/>
    <property type="evidence" value="ECO:0007669"/>
    <property type="project" value="InterPro"/>
</dbReference>
<comment type="caution">
    <text evidence="7">The sequence shown here is derived from an EMBL/GenBank/DDBJ whole genome shotgun (WGS) entry which is preliminary data.</text>
</comment>
<feature type="binding site" evidence="5">
    <location>
        <position position="89"/>
    </location>
    <ligand>
        <name>[4Fe-4S] cluster</name>
        <dbReference type="ChEBI" id="CHEBI:49883"/>
        <note>4Fe-4S-S-AdoMet</note>
    </ligand>
</feature>
<gene>
    <name evidence="7" type="ORF">ENW00_07070</name>
</gene>
<dbReference type="PIRSF" id="PIRSF004869">
    <property type="entry name" value="PflX_prd"/>
    <property type="match status" value="1"/>
</dbReference>
<evidence type="ECO:0000256" key="4">
    <source>
        <dbReference type="ARBA" id="ARBA00023014"/>
    </source>
</evidence>
<dbReference type="InterPro" id="IPR013785">
    <property type="entry name" value="Aldolase_TIM"/>
</dbReference>
<keyword evidence="3 5" id="KW-0408">Iron</keyword>
<keyword evidence="1 5" id="KW-0949">S-adenosyl-L-methionine</keyword>
<evidence type="ECO:0000256" key="5">
    <source>
        <dbReference type="PIRSR" id="PIRSR004869-50"/>
    </source>
</evidence>
<keyword evidence="2 5" id="KW-0479">Metal-binding</keyword>
<accession>A0A7C3MIG6</accession>
<evidence type="ECO:0000313" key="7">
    <source>
        <dbReference type="EMBL" id="HFX13890.1"/>
    </source>
</evidence>
<dbReference type="SUPFAM" id="SSF102114">
    <property type="entry name" value="Radical SAM enzymes"/>
    <property type="match status" value="1"/>
</dbReference>
<dbReference type="InterPro" id="IPR007197">
    <property type="entry name" value="rSAM"/>
</dbReference>
<dbReference type="InterPro" id="IPR016431">
    <property type="entry name" value="Pyrv-formate_lyase-activ_prd"/>
</dbReference>
<dbReference type="GO" id="GO:0051536">
    <property type="term" value="F:iron-sulfur cluster binding"/>
    <property type="evidence" value="ECO:0007669"/>
    <property type="project" value="UniProtKB-KW"/>
</dbReference>
<dbReference type="Pfam" id="PF04055">
    <property type="entry name" value="Radical_SAM"/>
    <property type="match status" value="1"/>
</dbReference>
<sequence>MRPIYIESYKKGDLERKINILSKKLESCNLCPRNCKVNRKKREKGYCKASSEITISSYFPHFGEEKVLVGKSGSGTIFFTYCNLGCIFCQNYTISHLGIGEIIDTETLANIMIELQNMGCHNINLVTPTHYVPQILEALYYAIPKGLNIPLVYNSSGYESLETLRELEGIIDIYMPDIKFWSYDISLKLANAFDYPEVAKEAVKEMYRQVGNLITDENGVAIRGLIVRHLLLPNGVSSIKEWLEFLKREISTDVFINIMPQYRPLYKAYEYPLINRTILTSEYKEAINLAKNMGFTRIYID</sequence>
<dbReference type="AlphaFoldDB" id="A0A7C3MIG6"/>
<dbReference type="SFLD" id="SFLDG01099">
    <property type="entry name" value="Uncharacterised_Radical_SAM_Su"/>
    <property type="match status" value="1"/>
</dbReference>
<evidence type="ECO:0000256" key="2">
    <source>
        <dbReference type="ARBA" id="ARBA00022723"/>
    </source>
</evidence>
<dbReference type="EMBL" id="DTIN01000025">
    <property type="protein sequence ID" value="HFX13890.1"/>
    <property type="molecule type" value="Genomic_DNA"/>
</dbReference>
<dbReference type="Gene3D" id="3.20.20.70">
    <property type="entry name" value="Aldolase class I"/>
    <property type="match status" value="1"/>
</dbReference>
<dbReference type="PANTHER" id="PTHR43075">
    <property type="entry name" value="FORMATE LYASE ACTIVATING ENZYME, PUTATIVE (AFU_ORTHOLOGUE AFUA_2G15630)-RELATED"/>
    <property type="match status" value="1"/>
</dbReference>